<keyword evidence="3 8" id="KW-0378">Hydrolase</keyword>
<dbReference type="InterPro" id="IPR029045">
    <property type="entry name" value="ClpP/crotonase-like_dom_sf"/>
</dbReference>
<dbReference type="Gene3D" id="6.20.330.10">
    <property type="match status" value="1"/>
</dbReference>
<feature type="domain" description="Peptidase S49" evidence="7">
    <location>
        <begin position="202"/>
        <end position="365"/>
    </location>
</feature>
<dbReference type="RefSeq" id="WP_343873484.1">
    <property type="nucleotide sequence ID" value="NZ_BAAAIX010000016.1"/>
</dbReference>
<proteinExistence type="inferred from homology"/>
<keyword evidence="6" id="KW-0812">Transmembrane</keyword>
<reference evidence="9" key="1">
    <citation type="journal article" date="2019" name="Int. J. Syst. Evol. Microbiol.">
        <title>The Global Catalogue of Microorganisms (GCM) 10K type strain sequencing project: providing services to taxonomists for standard genome sequencing and annotation.</title>
        <authorList>
            <consortium name="The Broad Institute Genomics Platform"/>
            <consortium name="The Broad Institute Genome Sequencing Center for Infectious Disease"/>
            <person name="Wu L."/>
            <person name="Ma J."/>
        </authorList>
    </citation>
    <scope>NUCLEOTIDE SEQUENCE [LARGE SCALE GENOMIC DNA]</scope>
    <source>
        <strain evidence="9">CAIM 431</strain>
    </source>
</reference>
<feature type="transmembrane region" description="Helical" evidence="6">
    <location>
        <begin position="79"/>
        <end position="108"/>
    </location>
</feature>
<dbReference type="EC" id="3.4.21.-" evidence="8"/>
<gene>
    <name evidence="8" type="ORF">ACFSCS_06570</name>
</gene>
<dbReference type="CDD" id="cd07023">
    <property type="entry name" value="S49_Sppa_N_C"/>
    <property type="match status" value="1"/>
</dbReference>
<evidence type="ECO:0000256" key="2">
    <source>
        <dbReference type="ARBA" id="ARBA00022670"/>
    </source>
</evidence>
<dbReference type="EMBL" id="JBHUFZ010000015">
    <property type="protein sequence ID" value="MFD1889853.1"/>
    <property type="molecule type" value="Genomic_DNA"/>
</dbReference>
<feature type="compositionally biased region" description="Basic and acidic residues" evidence="5">
    <location>
        <begin position="1"/>
        <end position="18"/>
    </location>
</feature>
<evidence type="ECO:0000259" key="7">
    <source>
        <dbReference type="Pfam" id="PF01343"/>
    </source>
</evidence>
<keyword evidence="4" id="KW-0720">Serine protease</keyword>
<sequence length="433" mass="44931">MNDEQQHPSDPVRDEARRPVQPAQQDRPAGATAAPHPAPAPYPVTPAQGVANPQQPFYQPGPPSQGWFRKGFGLGAGGALGAGLVLAGVTLATGFASMMMLAGIGAAMGDPGSSSMEMPLETVWGSENAGKTLRGIDVHGAIMAASSDGMGLTASTYGYEVADMIDQIDAEQADGLVLFMDTPGGTINGSRAIGDAVDRYQERTGKKVVAFVEGMSASGGMFAMAPVDKVIADHGTLVGSIGVISGPFQHYGEVVATDGGLLGGGVTTKGGITSEYLTQGKGKDFGNPYREMTAEERAVWTKGLANEYGEFVSWVSEHRKIPAATIRDDLGAHLYDAKTAKEKKLVDEVMNREDAMREAAKLNGLDPADTRVEKATTPGLLDSLLGADDSRVRGQAPAVSAKEGQPLVVTSVICSGAPQVLAWSGPTTSLCGK</sequence>
<accession>A0ABW4RW31</accession>
<dbReference type="Proteomes" id="UP001597326">
    <property type="component" value="Unassembled WGS sequence"/>
</dbReference>
<keyword evidence="6" id="KW-0472">Membrane</keyword>
<dbReference type="PANTHER" id="PTHR42987:SF4">
    <property type="entry name" value="PROTEASE SOHB-RELATED"/>
    <property type="match status" value="1"/>
</dbReference>
<evidence type="ECO:0000256" key="6">
    <source>
        <dbReference type="SAM" id="Phobius"/>
    </source>
</evidence>
<dbReference type="Gene3D" id="3.90.226.10">
    <property type="entry name" value="2-enoyl-CoA Hydratase, Chain A, domain 1"/>
    <property type="match status" value="1"/>
</dbReference>
<dbReference type="SUPFAM" id="SSF52096">
    <property type="entry name" value="ClpP/crotonase"/>
    <property type="match status" value="1"/>
</dbReference>
<evidence type="ECO:0000256" key="3">
    <source>
        <dbReference type="ARBA" id="ARBA00022801"/>
    </source>
</evidence>
<dbReference type="InterPro" id="IPR047272">
    <property type="entry name" value="S49_SppA_C"/>
</dbReference>
<evidence type="ECO:0000256" key="4">
    <source>
        <dbReference type="ARBA" id="ARBA00022825"/>
    </source>
</evidence>
<comment type="similarity">
    <text evidence="1">Belongs to the peptidase S49 family.</text>
</comment>
<dbReference type="GO" id="GO:0016787">
    <property type="term" value="F:hydrolase activity"/>
    <property type="evidence" value="ECO:0007669"/>
    <property type="project" value="UniProtKB-KW"/>
</dbReference>
<organism evidence="8 9">
    <name type="scientific">Luteococcus peritonei</name>
    <dbReference type="NCBI Taxonomy" id="88874"/>
    <lineage>
        <taxon>Bacteria</taxon>
        <taxon>Bacillati</taxon>
        <taxon>Actinomycetota</taxon>
        <taxon>Actinomycetes</taxon>
        <taxon>Propionibacteriales</taxon>
        <taxon>Propionibacteriaceae</taxon>
        <taxon>Luteococcus</taxon>
    </lineage>
</organism>
<evidence type="ECO:0000313" key="9">
    <source>
        <dbReference type="Proteomes" id="UP001597326"/>
    </source>
</evidence>
<keyword evidence="2" id="KW-0645">Protease</keyword>
<name>A0ABW4RW31_9ACTN</name>
<evidence type="ECO:0000256" key="1">
    <source>
        <dbReference type="ARBA" id="ARBA00008683"/>
    </source>
</evidence>
<dbReference type="InterPro" id="IPR002142">
    <property type="entry name" value="Peptidase_S49"/>
</dbReference>
<evidence type="ECO:0000256" key="5">
    <source>
        <dbReference type="SAM" id="MobiDB-lite"/>
    </source>
</evidence>
<keyword evidence="6" id="KW-1133">Transmembrane helix</keyword>
<protein>
    <submittedName>
        <fullName evidence="8">S49 family peptidase</fullName>
        <ecNumber evidence="8">3.4.21.-</ecNumber>
    </submittedName>
</protein>
<comment type="caution">
    <text evidence="8">The sequence shown here is derived from an EMBL/GenBank/DDBJ whole genome shotgun (WGS) entry which is preliminary data.</text>
</comment>
<evidence type="ECO:0000313" key="8">
    <source>
        <dbReference type="EMBL" id="MFD1889853.1"/>
    </source>
</evidence>
<feature type="region of interest" description="Disordered" evidence="5">
    <location>
        <begin position="1"/>
        <end position="64"/>
    </location>
</feature>
<dbReference type="PANTHER" id="PTHR42987">
    <property type="entry name" value="PEPTIDASE S49"/>
    <property type="match status" value="1"/>
</dbReference>
<dbReference type="Pfam" id="PF01343">
    <property type="entry name" value="Peptidase_S49"/>
    <property type="match status" value="1"/>
</dbReference>
<keyword evidence="9" id="KW-1185">Reference proteome</keyword>